<dbReference type="CDD" id="cd05260">
    <property type="entry name" value="GDP_MD_SDR_e"/>
    <property type="match status" value="1"/>
</dbReference>
<evidence type="ECO:0000259" key="5">
    <source>
        <dbReference type="Pfam" id="PF16363"/>
    </source>
</evidence>
<dbReference type="Pfam" id="PF16363">
    <property type="entry name" value="GDP_Man_Dehyd"/>
    <property type="match status" value="1"/>
</dbReference>
<comment type="similarity">
    <text evidence="2">Belongs to the NAD(P)-dependent epimerase/dehydratase family. GDP-mannose 4,6-dehydratase subfamily.</text>
</comment>
<evidence type="ECO:0000256" key="1">
    <source>
        <dbReference type="ARBA" id="ARBA00001937"/>
    </source>
</evidence>
<dbReference type="PANTHER" id="PTHR43715">
    <property type="entry name" value="GDP-MANNOSE 4,6-DEHYDRATASE"/>
    <property type="match status" value="1"/>
</dbReference>
<dbReference type="EMBL" id="MN738999">
    <property type="protein sequence ID" value="QHT34381.1"/>
    <property type="molecule type" value="Genomic_DNA"/>
</dbReference>
<evidence type="ECO:0000256" key="2">
    <source>
        <dbReference type="ARBA" id="ARBA00009263"/>
    </source>
</evidence>
<dbReference type="PANTHER" id="PTHR43715:SF1">
    <property type="entry name" value="GDP-MANNOSE 4,6 DEHYDRATASE"/>
    <property type="match status" value="1"/>
</dbReference>
<evidence type="ECO:0000256" key="4">
    <source>
        <dbReference type="ARBA" id="ARBA00023239"/>
    </source>
</evidence>
<dbReference type="SUPFAM" id="SSF51735">
    <property type="entry name" value="NAD(P)-binding Rossmann-fold domains"/>
    <property type="match status" value="1"/>
</dbReference>
<dbReference type="AlphaFoldDB" id="A0A6C0F0B1"/>
<dbReference type="Gene3D" id="3.90.25.10">
    <property type="entry name" value="UDP-galactose 4-epimerase, domain 1"/>
    <property type="match status" value="1"/>
</dbReference>
<dbReference type="InterPro" id="IPR016040">
    <property type="entry name" value="NAD(P)-bd_dom"/>
</dbReference>
<evidence type="ECO:0000256" key="3">
    <source>
        <dbReference type="ARBA" id="ARBA00011989"/>
    </source>
</evidence>
<reference evidence="6" key="1">
    <citation type="journal article" date="2020" name="Nature">
        <title>Giant virus diversity and host interactions through global metagenomics.</title>
        <authorList>
            <person name="Schulz F."/>
            <person name="Roux S."/>
            <person name="Paez-Espino D."/>
            <person name="Jungbluth S."/>
            <person name="Walsh D.A."/>
            <person name="Denef V.J."/>
            <person name="McMahon K.D."/>
            <person name="Konstantinidis K.T."/>
            <person name="Eloe-Fadrosh E.A."/>
            <person name="Kyrpides N.C."/>
            <person name="Woyke T."/>
        </authorList>
    </citation>
    <scope>NUCLEOTIDE SEQUENCE</scope>
    <source>
        <strain evidence="6">GVMAG-M-3300009163-63</strain>
    </source>
</reference>
<feature type="domain" description="NAD(P)-binding" evidence="5">
    <location>
        <begin position="6"/>
        <end position="335"/>
    </location>
</feature>
<proteinExistence type="inferred from homology"/>
<dbReference type="GO" id="GO:0008446">
    <property type="term" value="F:GDP-mannose 4,6-dehydratase activity"/>
    <property type="evidence" value="ECO:0007669"/>
    <property type="project" value="UniProtKB-EC"/>
</dbReference>
<name>A0A6C0F0B1_9ZZZZ</name>
<comment type="cofactor">
    <cofactor evidence="1">
        <name>NADP(+)</name>
        <dbReference type="ChEBI" id="CHEBI:58349"/>
    </cofactor>
</comment>
<dbReference type="HAMAP" id="MF_00955">
    <property type="entry name" value="GDP_Man_dehydratase"/>
    <property type="match status" value="1"/>
</dbReference>
<dbReference type="Gene3D" id="3.40.50.720">
    <property type="entry name" value="NAD(P)-binding Rossmann-like Domain"/>
    <property type="match status" value="1"/>
</dbReference>
<protein>
    <recommendedName>
        <fullName evidence="3">GDP-mannose 4,6-dehydratase</fullName>
        <ecNumber evidence="3">4.2.1.47</ecNumber>
    </recommendedName>
</protein>
<dbReference type="InterPro" id="IPR006368">
    <property type="entry name" value="GDP_Man_deHydtase"/>
</dbReference>
<dbReference type="NCBIfam" id="TIGR01472">
    <property type="entry name" value="gmd"/>
    <property type="match status" value="1"/>
</dbReference>
<dbReference type="EC" id="4.2.1.47" evidence="3"/>
<accession>A0A6C0F0B1</accession>
<keyword evidence="4" id="KW-0456">Lyase</keyword>
<dbReference type="GO" id="GO:0042351">
    <property type="term" value="P:'de novo' GDP-L-fucose biosynthetic process"/>
    <property type="evidence" value="ECO:0007669"/>
    <property type="project" value="TreeGrafter"/>
</dbReference>
<sequence>MTFIALITGITGQDGSYLAELLIEKNYIVYGIIRRHSSIHTERIDHLFSKVKLIYGDMTDQTSLQNVFNTIITEQGRDFERLEVYNLAAQSHVKVSFEVPEYTGQVDALGTLRLLETILKTGLKDKIRFYQASTSELFGKVLETPQCETTPFNPQSPYAVAKLYGYWIVKNYRESYGMYACNGILFNHTSSRRGETFVCRKITLAVAAIIAGKQEHVSLGNLNSKRDLGHAKDYVYGMWLMLQKENPVDYVLSTGSTFSIREIIQMSFDVFGKKVEWCGEGLDEVGSIDGKVVVCIHPKYFRPAEVELLLGNSEKAYNELGWFPKYSTAETLREMVLSDYKTYNN</sequence>
<organism evidence="6">
    <name type="scientific">viral metagenome</name>
    <dbReference type="NCBI Taxonomy" id="1070528"/>
    <lineage>
        <taxon>unclassified sequences</taxon>
        <taxon>metagenomes</taxon>
        <taxon>organismal metagenomes</taxon>
    </lineage>
</organism>
<dbReference type="FunFam" id="3.40.50.720:FF:000924">
    <property type="entry name" value="GDP-mannose 4,6 dehydratase"/>
    <property type="match status" value="1"/>
</dbReference>
<dbReference type="InterPro" id="IPR036291">
    <property type="entry name" value="NAD(P)-bd_dom_sf"/>
</dbReference>
<evidence type="ECO:0000313" key="6">
    <source>
        <dbReference type="EMBL" id="QHT34381.1"/>
    </source>
</evidence>